<dbReference type="AlphaFoldDB" id="A0A377J2C6"/>
<name>A0A377J2C6_9HELI</name>
<protein>
    <submittedName>
        <fullName evidence="2">Uncharacterized protein</fullName>
    </submittedName>
</protein>
<feature type="compositionally biased region" description="Polar residues" evidence="1">
    <location>
        <begin position="44"/>
        <end position="53"/>
    </location>
</feature>
<accession>A0A377J2C6</accession>
<evidence type="ECO:0000313" key="3">
    <source>
        <dbReference type="Proteomes" id="UP000254841"/>
    </source>
</evidence>
<evidence type="ECO:0000313" key="2">
    <source>
        <dbReference type="EMBL" id="STO96652.1"/>
    </source>
</evidence>
<gene>
    <name evidence="2" type="ORF">NCTC12410_00466</name>
</gene>
<reference evidence="2 3" key="1">
    <citation type="submission" date="2018-06" db="EMBL/GenBank/DDBJ databases">
        <authorList>
            <consortium name="Pathogen Informatics"/>
            <person name="Doyle S."/>
        </authorList>
    </citation>
    <scope>NUCLEOTIDE SEQUENCE [LARGE SCALE GENOMIC DNA]</scope>
    <source>
        <strain evidence="2 3">NCTC12410</strain>
    </source>
</reference>
<feature type="region of interest" description="Disordered" evidence="1">
    <location>
        <begin position="40"/>
        <end position="65"/>
    </location>
</feature>
<sequence>MVVAAWQSINSTNKVKQAKAAASLVIHTAQALESTFAKVDSSKSKPQADSLSSRADETLFPSSRASETSVAIHSLESIFQKWILVTPT</sequence>
<dbReference type="Proteomes" id="UP000254841">
    <property type="component" value="Unassembled WGS sequence"/>
</dbReference>
<dbReference type="EMBL" id="UGHV01000001">
    <property type="protein sequence ID" value="STO96652.1"/>
    <property type="molecule type" value="Genomic_DNA"/>
</dbReference>
<evidence type="ECO:0000256" key="1">
    <source>
        <dbReference type="SAM" id="MobiDB-lite"/>
    </source>
</evidence>
<organism evidence="2 3">
    <name type="scientific">Helicobacter canis</name>
    <dbReference type="NCBI Taxonomy" id="29419"/>
    <lineage>
        <taxon>Bacteria</taxon>
        <taxon>Pseudomonadati</taxon>
        <taxon>Campylobacterota</taxon>
        <taxon>Epsilonproteobacteria</taxon>
        <taxon>Campylobacterales</taxon>
        <taxon>Helicobacteraceae</taxon>
        <taxon>Helicobacter</taxon>
    </lineage>
</organism>
<proteinExistence type="predicted"/>